<keyword evidence="2" id="KW-1185">Reference proteome</keyword>
<dbReference type="EMBL" id="LJCO01000037">
    <property type="protein sequence ID" value="KPV44301.1"/>
    <property type="molecule type" value="Genomic_DNA"/>
</dbReference>
<proteinExistence type="predicted"/>
<dbReference type="AlphaFoldDB" id="A0A0N8PPH0"/>
<evidence type="ECO:0000313" key="2">
    <source>
        <dbReference type="Proteomes" id="UP000050482"/>
    </source>
</evidence>
<evidence type="ECO:0008006" key="3">
    <source>
        <dbReference type="Google" id="ProtNLM"/>
    </source>
</evidence>
<evidence type="ECO:0000313" key="1">
    <source>
        <dbReference type="EMBL" id="KPV44301.1"/>
    </source>
</evidence>
<organism evidence="1 2">
    <name type="scientific">Alicyclobacillus ferrooxydans</name>
    <dbReference type="NCBI Taxonomy" id="471514"/>
    <lineage>
        <taxon>Bacteria</taxon>
        <taxon>Bacillati</taxon>
        <taxon>Bacillota</taxon>
        <taxon>Bacilli</taxon>
        <taxon>Bacillales</taxon>
        <taxon>Alicyclobacillaceae</taxon>
        <taxon>Alicyclobacillus</taxon>
    </lineage>
</organism>
<name>A0A0N8PPH0_9BACL</name>
<reference evidence="1 2" key="1">
    <citation type="submission" date="2015-09" db="EMBL/GenBank/DDBJ databases">
        <title>Draft genome sequence of Alicyclobacillus ferrooxydans DSM 22381.</title>
        <authorList>
            <person name="Hemp J."/>
        </authorList>
    </citation>
    <scope>NUCLEOTIDE SEQUENCE [LARGE SCALE GENOMIC DNA]</scope>
    <source>
        <strain evidence="1 2">TC-34</strain>
    </source>
</reference>
<protein>
    <recommendedName>
        <fullName evidence="3">DUF4367 domain-containing protein</fullName>
    </recommendedName>
</protein>
<sequence>MRKWLLPTIAIPVVLAIVGFTYAQRNTILLTQTSVDKVIKAAHFPVKKPTFLPFCVIQSWGQITTVVKGDSNNTEISIVYAGKGNSMAEYVAPTGSGLIKIPYHQPTVYMSNGRTATYVKGSGTLFWQQGNEIYNLIVHPYNLLSESELIKIADSVK</sequence>
<dbReference type="Proteomes" id="UP000050482">
    <property type="component" value="Unassembled WGS sequence"/>
</dbReference>
<accession>A0A0N8PPH0</accession>
<dbReference type="PATRIC" id="fig|471514.4.peg.4473"/>
<dbReference type="STRING" id="471514.AN477_07805"/>
<comment type="caution">
    <text evidence="1">The sequence shown here is derived from an EMBL/GenBank/DDBJ whole genome shotgun (WGS) entry which is preliminary data.</text>
</comment>
<gene>
    <name evidence="1" type="ORF">AN477_07805</name>
</gene>